<keyword evidence="1" id="KW-0812">Transmembrane</keyword>
<keyword evidence="4" id="KW-1185">Reference proteome</keyword>
<feature type="signal peptide" evidence="2">
    <location>
        <begin position="1"/>
        <end position="26"/>
    </location>
</feature>
<feature type="transmembrane region" description="Helical" evidence="1">
    <location>
        <begin position="31"/>
        <end position="51"/>
    </location>
</feature>
<dbReference type="Proteomes" id="UP000554837">
    <property type="component" value="Unassembled WGS sequence"/>
</dbReference>
<evidence type="ECO:0000256" key="2">
    <source>
        <dbReference type="SAM" id="SignalP"/>
    </source>
</evidence>
<accession>A0A840S1Z3</accession>
<dbReference type="RefSeq" id="WP_184044652.1">
    <property type="nucleotide sequence ID" value="NZ_JACHHO010000001.1"/>
</dbReference>
<reference evidence="3 4" key="1">
    <citation type="submission" date="2020-08" db="EMBL/GenBank/DDBJ databases">
        <title>Genomic Encyclopedia of Type Strains, Phase IV (KMG-IV): sequencing the most valuable type-strain genomes for metagenomic binning, comparative biology and taxonomic classification.</title>
        <authorList>
            <person name="Goeker M."/>
        </authorList>
    </citation>
    <scope>NUCLEOTIDE SEQUENCE [LARGE SCALE GENOMIC DNA]</scope>
    <source>
        <strain evidence="3 4">DSM 23958</strain>
    </source>
</reference>
<keyword evidence="1" id="KW-1133">Transmembrane helix</keyword>
<name>A0A840S1Z3_9BURK</name>
<evidence type="ECO:0000313" key="3">
    <source>
        <dbReference type="EMBL" id="MBB5203438.1"/>
    </source>
</evidence>
<keyword evidence="1" id="KW-0472">Membrane</keyword>
<feature type="chain" id="PRO_5032427812" evidence="2">
    <location>
        <begin position="27"/>
        <end position="96"/>
    </location>
</feature>
<feature type="transmembrane region" description="Helical" evidence="1">
    <location>
        <begin position="71"/>
        <end position="93"/>
    </location>
</feature>
<evidence type="ECO:0000256" key="1">
    <source>
        <dbReference type="SAM" id="Phobius"/>
    </source>
</evidence>
<protein>
    <submittedName>
        <fullName evidence="3">Uncharacterized protein</fullName>
    </submittedName>
</protein>
<evidence type="ECO:0000313" key="4">
    <source>
        <dbReference type="Proteomes" id="UP000554837"/>
    </source>
</evidence>
<sequence>MPRRLSQLLLLALCLAALTWAAQAQAGMPAPAALTLLLAGVMAQGFASYQAPGPQFIELRRRPWAARALGWAFRALIGASLLAGLLMAAFWLLRKI</sequence>
<comment type="caution">
    <text evidence="3">The sequence shown here is derived from an EMBL/GenBank/DDBJ whole genome shotgun (WGS) entry which is preliminary data.</text>
</comment>
<proteinExistence type="predicted"/>
<dbReference type="EMBL" id="JACHHO010000001">
    <property type="protein sequence ID" value="MBB5203438.1"/>
    <property type="molecule type" value="Genomic_DNA"/>
</dbReference>
<organism evidence="3 4">
    <name type="scientific">Inhella inkyongensis</name>
    <dbReference type="NCBI Taxonomy" id="392593"/>
    <lineage>
        <taxon>Bacteria</taxon>
        <taxon>Pseudomonadati</taxon>
        <taxon>Pseudomonadota</taxon>
        <taxon>Betaproteobacteria</taxon>
        <taxon>Burkholderiales</taxon>
        <taxon>Sphaerotilaceae</taxon>
        <taxon>Inhella</taxon>
    </lineage>
</organism>
<keyword evidence="2" id="KW-0732">Signal</keyword>
<dbReference type="AlphaFoldDB" id="A0A840S1Z3"/>
<gene>
    <name evidence="3" type="ORF">HNQ51_000731</name>
</gene>